<dbReference type="PANTHER" id="PTHR43818">
    <property type="entry name" value="BCDNA.GH03377"/>
    <property type="match status" value="1"/>
</dbReference>
<evidence type="ECO:0000313" key="6">
    <source>
        <dbReference type="Proteomes" id="UP000887013"/>
    </source>
</evidence>
<reference evidence="5" key="1">
    <citation type="submission" date="2020-08" db="EMBL/GenBank/DDBJ databases">
        <title>Multicomponent nature underlies the extraordinary mechanical properties of spider dragline silk.</title>
        <authorList>
            <person name="Kono N."/>
            <person name="Nakamura H."/>
            <person name="Mori M."/>
            <person name="Yoshida Y."/>
            <person name="Ohtoshi R."/>
            <person name="Malay A.D."/>
            <person name="Moran D.A.P."/>
            <person name="Tomita M."/>
            <person name="Numata K."/>
            <person name="Arakawa K."/>
        </authorList>
    </citation>
    <scope>NUCLEOTIDE SEQUENCE</scope>
</reference>
<evidence type="ECO:0000259" key="3">
    <source>
        <dbReference type="Pfam" id="PF01408"/>
    </source>
</evidence>
<evidence type="ECO:0000256" key="2">
    <source>
        <dbReference type="ARBA" id="ARBA00023002"/>
    </source>
</evidence>
<comment type="caution">
    <text evidence="5">The sequence shown here is derived from an EMBL/GenBank/DDBJ whole genome shotgun (WGS) entry which is preliminary data.</text>
</comment>
<sequence length="396" mass="43712">MLRGVGVFGTGKIIRVLVPCLRAKDFRVEAIWGRTKEAAEKVAAELDIPFATDKVDEVLLRKDVDLVCIICPPHLHSQIAVKALGIGKHVVCDRPAGLCQGEVLKMVHAAQYYPSLISILFHTLRFLPAFVQMQKVVRDGYIGDLTICDVQVQCGSLLHDRYDWTCDELMGGGLLTNVGSHIIDIITYTTGKRALRVHGMVRTFTKTCHFKGIRQITSDDFCSFQMELEGGGCATVTLNEHLPGQFSQEVLLCGSKGHVVVRGGDLYGQKLTALKEEVLYLDIEDLKQSSVISHTNSVLPSAVDAFQNNINALLPKPYMKGLLKMVGALKDAFASQEDLQSWVKEPVAMAATFEDGQYIQAVIDAIRLSSKGREWVKVELITEDPDTQQHLLSSMS</sequence>
<accession>A0A8X6Q5F0</accession>
<dbReference type="InterPro" id="IPR050463">
    <property type="entry name" value="Gfo/Idh/MocA_oxidrdct_glycsds"/>
</dbReference>
<feature type="domain" description="Gfo/Idh/MocA-like oxidoreductase N-terminal" evidence="3">
    <location>
        <begin position="5"/>
        <end position="112"/>
    </location>
</feature>
<organism evidence="5 6">
    <name type="scientific">Nephila pilipes</name>
    <name type="common">Giant wood spider</name>
    <name type="synonym">Nephila maculata</name>
    <dbReference type="NCBI Taxonomy" id="299642"/>
    <lineage>
        <taxon>Eukaryota</taxon>
        <taxon>Metazoa</taxon>
        <taxon>Ecdysozoa</taxon>
        <taxon>Arthropoda</taxon>
        <taxon>Chelicerata</taxon>
        <taxon>Arachnida</taxon>
        <taxon>Araneae</taxon>
        <taxon>Araneomorphae</taxon>
        <taxon>Entelegynae</taxon>
        <taxon>Araneoidea</taxon>
        <taxon>Nephilidae</taxon>
        <taxon>Nephila</taxon>
    </lineage>
</organism>
<dbReference type="Pfam" id="PF01408">
    <property type="entry name" value="GFO_IDH_MocA"/>
    <property type="match status" value="1"/>
</dbReference>
<dbReference type="OrthoDB" id="446809at2759"/>
<dbReference type="Proteomes" id="UP000887013">
    <property type="component" value="Unassembled WGS sequence"/>
</dbReference>
<evidence type="ECO:0000256" key="1">
    <source>
        <dbReference type="ARBA" id="ARBA00010928"/>
    </source>
</evidence>
<dbReference type="SUPFAM" id="SSF51735">
    <property type="entry name" value="NAD(P)-binding Rossmann-fold domains"/>
    <property type="match status" value="1"/>
</dbReference>
<dbReference type="InterPro" id="IPR036291">
    <property type="entry name" value="NAD(P)-bd_dom_sf"/>
</dbReference>
<dbReference type="Gene3D" id="3.40.50.720">
    <property type="entry name" value="NAD(P)-binding Rossmann-like Domain"/>
    <property type="match status" value="1"/>
</dbReference>
<evidence type="ECO:0000259" key="4">
    <source>
        <dbReference type="Pfam" id="PF22725"/>
    </source>
</evidence>
<dbReference type="GO" id="GO:0016491">
    <property type="term" value="F:oxidoreductase activity"/>
    <property type="evidence" value="ECO:0007669"/>
    <property type="project" value="UniProtKB-KW"/>
</dbReference>
<dbReference type="SUPFAM" id="SSF55347">
    <property type="entry name" value="Glyceraldehyde-3-phosphate dehydrogenase-like, C-terminal domain"/>
    <property type="match status" value="1"/>
</dbReference>
<evidence type="ECO:0000313" key="5">
    <source>
        <dbReference type="EMBL" id="GFU07554.1"/>
    </source>
</evidence>
<keyword evidence="2" id="KW-0560">Oxidoreductase</keyword>
<dbReference type="GO" id="GO:0000166">
    <property type="term" value="F:nucleotide binding"/>
    <property type="evidence" value="ECO:0007669"/>
    <property type="project" value="InterPro"/>
</dbReference>
<dbReference type="Pfam" id="PF22725">
    <property type="entry name" value="GFO_IDH_MocA_C3"/>
    <property type="match status" value="1"/>
</dbReference>
<protein>
    <submittedName>
        <fullName evidence="5">Glucose-fructose oxidoreductase domain-containing protein 1</fullName>
    </submittedName>
</protein>
<dbReference type="InterPro" id="IPR055170">
    <property type="entry name" value="GFO_IDH_MocA-like_dom"/>
</dbReference>
<dbReference type="EMBL" id="BMAW01124368">
    <property type="protein sequence ID" value="GFU07554.1"/>
    <property type="molecule type" value="Genomic_DNA"/>
</dbReference>
<proteinExistence type="inferred from homology"/>
<name>A0A8X6Q5F0_NEPPI</name>
<feature type="domain" description="GFO/IDH/MocA-like oxidoreductase" evidence="4">
    <location>
        <begin position="130"/>
        <end position="259"/>
    </location>
</feature>
<dbReference type="InterPro" id="IPR000683">
    <property type="entry name" value="Gfo/Idh/MocA-like_OxRdtase_N"/>
</dbReference>
<comment type="similarity">
    <text evidence="1">Belongs to the Gfo/Idh/MocA family.</text>
</comment>
<dbReference type="PANTHER" id="PTHR43818:SF11">
    <property type="entry name" value="BCDNA.GH03377"/>
    <property type="match status" value="1"/>
</dbReference>
<dbReference type="Gene3D" id="3.30.360.10">
    <property type="entry name" value="Dihydrodipicolinate Reductase, domain 2"/>
    <property type="match status" value="1"/>
</dbReference>
<dbReference type="AlphaFoldDB" id="A0A8X6Q5F0"/>
<keyword evidence="6" id="KW-1185">Reference proteome</keyword>
<gene>
    <name evidence="5" type="primary">gfod1</name>
    <name evidence="5" type="ORF">NPIL_106461</name>
</gene>